<gene>
    <name evidence="1" type="ORF">Ato02nite_058450</name>
</gene>
<dbReference type="Proteomes" id="UP000677082">
    <property type="component" value="Unassembled WGS sequence"/>
</dbReference>
<sequence>MELGPGEAAAGPWTVVPVEVFARSLAAAAGTPAGRPRIIAVDGRGGSGKTVLAERLGHRLEPAAVVHSDDVAWGHARFGWDDLMITGVLEPLRSGAAVRYRPPGWPPDRPGHLELAAGLSTVLIEGVGVSRRSLRPLVDAAVWVQSDYVEAKQRGVRRDMAELGRTPAEADRLWDEWEAEEVPFLADDRPWQRAHFIVGTASSLPHDPNTEVVVAEPA</sequence>
<keyword evidence="2" id="KW-1185">Reference proteome</keyword>
<dbReference type="EMBL" id="BOQN01000073">
    <property type="protein sequence ID" value="GIM94052.1"/>
    <property type="molecule type" value="Genomic_DNA"/>
</dbReference>
<dbReference type="AlphaFoldDB" id="A0A919W2V8"/>
<dbReference type="Gene3D" id="3.40.50.300">
    <property type="entry name" value="P-loop containing nucleotide triphosphate hydrolases"/>
    <property type="match status" value="1"/>
</dbReference>
<accession>A0A919W2V8</accession>
<protein>
    <recommendedName>
        <fullName evidence="3">Uridine kinase</fullName>
    </recommendedName>
</protein>
<evidence type="ECO:0008006" key="3">
    <source>
        <dbReference type="Google" id="ProtNLM"/>
    </source>
</evidence>
<evidence type="ECO:0000313" key="2">
    <source>
        <dbReference type="Proteomes" id="UP000677082"/>
    </source>
</evidence>
<reference evidence="1 2" key="1">
    <citation type="submission" date="2021-03" db="EMBL/GenBank/DDBJ databases">
        <title>Whole genome shotgun sequence of Actinoplanes toevensis NBRC 105298.</title>
        <authorList>
            <person name="Komaki H."/>
            <person name="Tamura T."/>
        </authorList>
    </citation>
    <scope>NUCLEOTIDE SEQUENCE [LARGE SCALE GENOMIC DNA]</scope>
    <source>
        <strain evidence="1 2">NBRC 105298</strain>
    </source>
</reference>
<comment type="caution">
    <text evidence="1">The sequence shown here is derived from an EMBL/GenBank/DDBJ whole genome shotgun (WGS) entry which is preliminary data.</text>
</comment>
<proteinExistence type="predicted"/>
<dbReference type="RefSeq" id="WP_246607514.1">
    <property type="nucleotide sequence ID" value="NZ_BOQN01000073.1"/>
</dbReference>
<evidence type="ECO:0000313" key="1">
    <source>
        <dbReference type="EMBL" id="GIM94052.1"/>
    </source>
</evidence>
<dbReference type="SUPFAM" id="SSF52540">
    <property type="entry name" value="P-loop containing nucleoside triphosphate hydrolases"/>
    <property type="match status" value="1"/>
</dbReference>
<name>A0A919W2V8_9ACTN</name>
<organism evidence="1 2">
    <name type="scientific">Paractinoplanes toevensis</name>
    <dbReference type="NCBI Taxonomy" id="571911"/>
    <lineage>
        <taxon>Bacteria</taxon>
        <taxon>Bacillati</taxon>
        <taxon>Actinomycetota</taxon>
        <taxon>Actinomycetes</taxon>
        <taxon>Micromonosporales</taxon>
        <taxon>Micromonosporaceae</taxon>
        <taxon>Paractinoplanes</taxon>
    </lineage>
</organism>
<dbReference type="InterPro" id="IPR027417">
    <property type="entry name" value="P-loop_NTPase"/>
</dbReference>